<evidence type="ECO:0000313" key="2">
    <source>
        <dbReference type="EMBL" id="KAG8469049.1"/>
    </source>
</evidence>
<dbReference type="Proteomes" id="UP000751190">
    <property type="component" value="Unassembled WGS sequence"/>
</dbReference>
<evidence type="ECO:0000313" key="3">
    <source>
        <dbReference type="Proteomes" id="UP000751190"/>
    </source>
</evidence>
<protein>
    <recommendedName>
        <fullName evidence="1">GmrSD restriction endonucleases N-terminal domain-containing protein</fullName>
    </recommendedName>
</protein>
<accession>A0A8J5XRF0</accession>
<dbReference type="EMBL" id="JAGTXO010000003">
    <property type="protein sequence ID" value="KAG8469049.1"/>
    <property type="molecule type" value="Genomic_DNA"/>
</dbReference>
<keyword evidence="3" id="KW-1185">Reference proteome</keyword>
<dbReference type="Pfam" id="PF03235">
    <property type="entry name" value="GmrSD_N"/>
    <property type="match status" value="1"/>
</dbReference>
<proteinExistence type="predicted"/>
<name>A0A8J5XRF0_DIALT</name>
<dbReference type="PANTHER" id="PTHR35149">
    <property type="entry name" value="SLL5132 PROTEIN"/>
    <property type="match status" value="1"/>
</dbReference>
<sequence length="417" mass="44959">MHTPPPVAQALGPRGLPDTDLKNEVICTSQEVHTQPLEVFFAAARPHQIHVPLFQRRFCWGREQVVKLETDVQTAASSGSTLHVGRVLTFIGPNDPRTLICDGQQRLVTLSLFLAAVRDVALSSAVDLPALADEIDGVLFLDGGTRAKTALVPTHEDRAPFYAALARPGDAPRAAVAPSAAEPAAAAPAAPAAPAAANGLHEAKRLLEERTRTSLDLHHAPPVAGAPPADAAACRDAWRARLSTLARALLTRVELVVFRLDEGEEVHRVFEQHAGREKALKTLWNFSMPGMQVSACDLIRNLLVSYVRDEAEQERLHGTYWREMEARATGGSGKPFDLESFFMAFLHAVGFSVGIRPELYTGFRTWISTGVLAEVPADDAAAVLGAIEGALQKMLAGAHKWEAHVHQRPPPPQPAAA</sequence>
<dbReference type="OrthoDB" id="192041at2759"/>
<feature type="domain" description="GmrSD restriction endonucleases N-terminal" evidence="1">
    <location>
        <begin position="48"/>
        <end position="122"/>
    </location>
</feature>
<dbReference type="InterPro" id="IPR004919">
    <property type="entry name" value="GmrSD_N"/>
</dbReference>
<organism evidence="2 3">
    <name type="scientific">Diacronema lutheri</name>
    <name type="common">Unicellular marine alga</name>
    <name type="synonym">Monochrysis lutheri</name>
    <dbReference type="NCBI Taxonomy" id="2081491"/>
    <lineage>
        <taxon>Eukaryota</taxon>
        <taxon>Haptista</taxon>
        <taxon>Haptophyta</taxon>
        <taxon>Pavlovophyceae</taxon>
        <taxon>Pavlovales</taxon>
        <taxon>Pavlovaceae</taxon>
        <taxon>Diacronema</taxon>
    </lineage>
</organism>
<dbReference type="AlphaFoldDB" id="A0A8J5XRF0"/>
<gene>
    <name evidence="2" type="ORF">KFE25_007567</name>
</gene>
<evidence type="ECO:0000259" key="1">
    <source>
        <dbReference type="Pfam" id="PF03235"/>
    </source>
</evidence>
<dbReference type="PANTHER" id="PTHR35149:SF1">
    <property type="entry name" value="DUF5655 DOMAIN-CONTAINING PROTEIN"/>
    <property type="match status" value="1"/>
</dbReference>
<comment type="caution">
    <text evidence="2">The sequence shown here is derived from an EMBL/GenBank/DDBJ whole genome shotgun (WGS) entry which is preliminary data.</text>
</comment>
<reference evidence="2" key="1">
    <citation type="submission" date="2021-05" db="EMBL/GenBank/DDBJ databases">
        <title>The genome of the haptophyte Pavlova lutheri (Diacronema luteri, Pavlovales) - a model for lipid biosynthesis in eukaryotic algae.</title>
        <authorList>
            <person name="Hulatt C.J."/>
            <person name="Posewitz M.C."/>
        </authorList>
    </citation>
    <scope>NUCLEOTIDE SEQUENCE</scope>
    <source>
        <strain evidence="2">NIVA-4/92</strain>
    </source>
</reference>